<accession>B0C278</accession>
<name>B0C278_ACAM1</name>
<dbReference type="KEGG" id="amr:AM1_3540"/>
<proteinExistence type="predicted"/>
<dbReference type="PANTHER" id="PTHR35788">
    <property type="entry name" value="EXPORTED PROTEIN-RELATED"/>
    <property type="match status" value="1"/>
</dbReference>
<sequence length="254" mass="28698">MATSQWLPAKQTVRSGLRLTRHLLQGDIFRFAHQQAQPLRDKYSYLWSQFVTPIPQRPGASAINANRLKNLQIAVQHLDGLILKAHKVFSFWHQVPRPTLSNGYCEGPAFFNGTVTKDVGGGLCLISTNLFNTFLLSGCDILERHNHSIDPYGDRRFFPLGRDAAVFYGYKDLIINNHQTVDLQLALDISDDQDQVKSSLWGTEPKTAKLKVESVRRNERPAPDSQGMPGYEVETTRLVAHTTDVGTINWHPDY</sequence>
<organism evidence="1 2">
    <name type="scientific">Acaryochloris marina (strain MBIC 11017)</name>
    <dbReference type="NCBI Taxonomy" id="329726"/>
    <lineage>
        <taxon>Bacteria</taxon>
        <taxon>Bacillati</taxon>
        <taxon>Cyanobacteriota</taxon>
        <taxon>Cyanophyceae</taxon>
        <taxon>Acaryochloridales</taxon>
        <taxon>Acaryochloridaceae</taxon>
        <taxon>Acaryochloris</taxon>
    </lineage>
</organism>
<dbReference type="PANTHER" id="PTHR35788:SF1">
    <property type="entry name" value="EXPORTED PROTEIN"/>
    <property type="match status" value="1"/>
</dbReference>
<evidence type="ECO:0000313" key="2">
    <source>
        <dbReference type="Proteomes" id="UP000000268"/>
    </source>
</evidence>
<gene>
    <name evidence="1" type="ordered locus">AM1_3540</name>
</gene>
<dbReference type="InterPro" id="IPR007391">
    <property type="entry name" value="Vancomycin_resist_VanW"/>
</dbReference>
<keyword evidence="2" id="KW-1185">Reference proteome</keyword>
<dbReference type="HOGENOM" id="CLU_072547_2_0_3"/>
<protein>
    <submittedName>
        <fullName evidence="1">Vancomycin B-type resistance protein VanW, putative</fullName>
    </submittedName>
</protein>
<dbReference type="Proteomes" id="UP000000268">
    <property type="component" value="Chromosome"/>
</dbReference>
<dbReference type="AlphaFoldDB" id="B0C278"/>
<dbReference type="STRING" id="329726.AM1_3540"/>
<evidence type="ECO:0000313" key="1">
    <source>
        <dbReference type="EMBL" id="ABW28530.1"/>
    </source>
</evidence>
<dbReference type="InterPro" id="IPR052913">
    <property type="entry name" value="Glycopeptide_resist_protein"/>
</dbReference>
<dbReference type="Pfam" id="PF04294">
    <property type="entry name" value="VanW"/>
    <property type="match status" value="1"/>
</dbReference>
<dbReference type="OrthoDB" id="9797191at2"/>
<dbReference type="eggNOG" id="COG2720">
    <property type="taxonomic scope" value="Bacteria"/>
</dbReference>
<reference evidence="1 2" key="1">
    <citation type="journal article" date="2008" name="Proc. Natl. Acad. Sci. U.S.A.">
        <title>Niche adaptation and genome expansion in the chlorophyll d-producing cyanobacterium Acaryochloris marina.</title>
        <authorList>
            <person name="Swingley W.D."/>
            <person name="Chen M."/>
            <person name="Cheung P.C."/>
            <person name="Conrad A.L."/>
            <person name="Dejesa L.C."/>
            <person name="Hao J."/>
            <person name="Honchak B.M."/>
            <person name="Karbach L.E."/>
            <person name="Kurdoglu A."/>
            <person name="Lahiri S."/>
            <person name="Mastrian S.D."/>
            <person name="Miyashita H."/>
            <person name="Page L."/>
            <person name="Ramakrishna P."/>
            <person name="Satoh S."/>
            <person name="Sattley W.M."/>
            <person name="Shimada Y."/>
            <person name="Taylor H.L."/>
            <person name="Tomo T."/>
            <person name="Tsuchiya T."/>
            <person name="Wang Z.T."/>
            <person name="Raymond J."/>
            <person name="Mimuro M."/>
            <person name="Blankenship R.E."/>
            <person name="Touchman J.W."/>
        </authorList>
    </citation>
    <scope>NUCLEOTIDE SEQUENCE [LARGE SCALE GENOMIC DNA]</scope>
    <source>
        <strain evidence="2">MBIC 11017</strain>
    </source>
</reference>
<dbReference type="EMBL" id="CP000828">
    <property type="protein sequence ID" value="ABW28530.1"/>
    <property type="molecule type" value="Genomic_DNA"/>
</dbReference>
<dbReference type="RefSeq" id="WP_012163926.1">
    <property type="nucleotide sequence ID" value="NC_009925.1"/>
</dbReference>